<dbReference type="PRINTS" id="PR00628">
    <property type="entry name" value="INSULINRSI"/>
</dbReference>
<feature type="region of interest" description="Disordered" evidence="2">
    <location>
        <begin position="1"/>
        <end position="40"/>
    </location>
</feature>
<dbReference type="InterPro" id="IPR001849">
    <property type="entry name" value="PH_domain"/>
</dbReference>
<evidence type="ECO:0000256" key="2">
    <source>
        <dbReference type="SAM" id="MobiDB-lite"/>
    </source>
</evidence>
<evidence type="ECO:0000256" key="1">
    <source>
        <dbReference type="ARBA" id="ARBA00022553"/>
    </source>
</evidence>
<dbReference type="Pfam" id="PF02174">
    <property type="entry name" value="IRS"/>
    <property type="match status" value="1"/>
</dbReference>
<gene>
    <name evidence="5" type="primary">irs2-b</name>
    <name evidence="5" type="ORF">N1851_021302</name>
</gene>
<dbReference type="InterPro" id="IPR039011">
    <property type="entry name" value="IRS"/>
</dbReference>
<dbReference type="InterPro" id="IPR011993">
    <property type="entry name" value="PH-like_dom_sf"/>
</dbReference>
<sequence length="544" mass="59952">MDNACGCAPTVSPSPNPDGSSCVGPPPPPPHGGEEEEEDHDVVVKRGYLGKAERYRRRYFVLRGGGRAGRPARLEWYGTEEEEEAAMSGAGKRRVICLRCCLGVSKVSSTRKGHATALYTKDYTLVMVAADPREQEEWYWAVRRLMEEERRCEEMTAETREGEDQGGDRLEEEDDGYCTLTSGVFKEVAYDFVVLVWPVTVKPRGLGRTKSLAGEMRLCLSANSLVLVRVGGGSGGLRSPTVTLPLLSVRRFGHREGMFFLELGRSAPHGPGEVWMEAKDQGDWSVSQQVHEAVRDAVRALRVLPDFRRSPIAADNHQNGLQPPPSDKRIRARYWDKVGRVTPAALPLALPTAAETVQSELVADACDTRSPSGSGSGSSPVLRSHLSSATQTSSYMEMAVEGVSVATVAGETYMTMSPQGSRHTPHREDYVNMASPLPLPPWPDLSTCMSPVQVNRFSSDDHQSYPQTFGTGRPDWFFPVFRQREPPDPSQSELLNSSSDGSQGEEKPTCHPASWPVRAGLSRYALRRYVISCLPCCLRHDEDQ</sequence>
<evidence type="ECO:0000313" key="5">
    <source>
        <dbReference type="EMBL" id="KAK0141548.1"/>
    </source>
</evidence>
<dbReference type="GO" id="GO:0043548">
    <property type="term" value="F:phosphatidylinositol 3-kinase binding"/>
    <property type="evidence" value="ECO:0007669"/>
    <property type="project" value="TreeGrafter"/>
</dbReference>
<dbReference type="Gene3D" id="2.30.29.30">
    <property type="entry name" value="Pleckstrin-homology domain (PH domain)/Phosphotyrosine-binding domain (PTB)"/>
    <property type="match status" value="2"/>
</dbReference>
<feature type="domain" description="IRS-type PTB" evidence="4">
    <location>
        <begin position="193"/>
        <end position="302"/>
    </location>
</feature>
<evidence type="ECO:0000259" key="3">
    <source>
        <dbReference type="PROSITE" id="PS50003"/>
    </source>
</evidence>
<dbReference type="PANTHER" id="PTHR10614">
    <property type="entry name" value="INSULIN RECEPTOR SUBSTRATE"/>
    <property type="match status" value="1"/>
</dbReference>
<organism evidence="5 6">
    <name type="scientific">Merluccius polli</name>
    <name type="common">Benguela hake</name>
    <name type="synonym">Merluccius cadenati</name>
    <dbReference type="NCBI Taxonomy" id="89951"/>
    <lineage>
        <taxon>Eukaryota</taxon>
        <taxon>Metazoa</taxon>
        <taxon>Chordata</taxon>
        <taxon>Craniata</taxon>
        <taxon>Vertebrata</taxon>
        <taxon>Euteleostomi</taxon>
        <taxon>Actinopterygii</taxon>
        <taxon>Neopterygii</taxon>
        <taxon>Teleostei</taxon>
        <taxon>Neoteleostei</taxon>
        <taxon>Acanthomorphata</taxon>
        <taxon>Zeiogadaria</taxon>
        <taxon>Gadariae</taxon>
        <taxon>Gadiformes</taxon>
        <taxon>Gadoidei</taxon>
        <taxon>Merlucciidae</taxon>
        <taxon>Merluccius</taxon>
    </lineage>
</organism>
<dbReference type="GO" id="GO:0005886">
    <property type="term" value="C:plasma membrane"/>
    <property type="evidence" value="ECO:0007669"/>
    <property type="project" value="TreeGrafter"/>
</dbReference>
<dbReference type="SMART" id="SM00310">
    <property type="entry name" value="PTBI"/>
    <property type="match status" value="1"/>
</dbReference>
<proteinExistence type="predicted"/>
<evidence type="ECO:0000313" key="6">
    <source>
        <dbReference type="Proteomes" id="UP001174136"/>
    </source>
</evidence>
<accession>A0AA47MJM0</accession>
<feature type="region of interest" description="Disordered" evidence="2">
    <location>
        <begin position="154"/>
        <end position="173"/>
    </location>
</feature>
<dbReference type="InterPro" id="IPR002404">
    <property type="entry name" value="IRS_PTB"/>
</dbReference>
<dbReference type="EMBL" id="JAOPHQ010003800">
    <property type="protein sequence ID" value="KAK0141548.1"/>
    <property type="molecule type" value="Genomic_DNA"/>
</dbReference>
<dbReference type="GO" id="GO:0005829">
    <property type="term" value="C:cytosol"/>
    <property type="evidence" value="ECO:0007669"/>
    <property type="project" value="TreeGrafter"/>
</dbReference>
<keyword evidence="6" id="KW-1185">Reference proteome</keyword>
<keyword evidence="1" id="KW-0597">Phosphoprotein</keyword>
<evidence type="ECO:0000259" key="4">
    <source>
        <dbReference type="PROSITE" id="PS51064"/>
    </source>
</evidence>
<feature type="region of interest" description="Disordered" evidence="2">
    <location>
        <begin position="366"/>
        <end position="385"/>
    </location>
</feature>
<dbReference type="GO" id="GO:0005158">
    <property type="term" value="F:insulin receptor binding"/>
    <property type="evidence" value="ECO:0007669"/>
    <property type="project" value="InterPro"/>
</dbReference>
<dbReference type="SUPFAM" id="SSF50729">
    <property type="entry name" value="PH domain-like"/>
    <property type="match status" value="2"/>
</dbReference>
<dbReference type="Proteomes" id="UP001174136">
    <property type="component" value="Unassembled WGS sequence"/>
</dbReference>
<feature type="compositionally biased region" description="Polar residues" evidence="2">
    <location>
        <begin position="490"/>
        <end position="502"/>
    </location>
</feature>
<feature type="compositionally biased region" description="Basic and acidic residues" evidence="2">
    <location>
        <begin position="154"/>
        <end position="169"/>
    </location>
</feature>
<feature type="compositionally biased region" description="Low complexity" evidence="2">
    <location>
        <begin position="370"/>
        <end position="380"/>
    </location>
</feature>
<dbReference type="SMART" id="SM01244">
    <property type="entry name" value="IRS"/>
    <property type="match status" value="1"/>
</dbReference>
<dbReference type="PANTHER" id="PTHR10614:SF8">
    <property type="entry name" value="INSULIN RECEPTOR SUBSTRATE 3"/>
    <property type="match status" value="1"/>
</dbReference>
<reference evidence="5" key="1">
    <citation type="journal article" date="2023" name="Front. Mar. Sci.">
        <title>A new Merluccius polli reference genome to investigate the effects of global change in West African waters.</title>
        <authorList>
            <person name="Mateo J.L."/>
            <person name="Blanco-Fernandez C."/>
            <person name="Garcia-Vazquez E."/>
            <person name="Machado-Schiaffino G."/>
        </authorList>
    </citation>
    <scope>NUCLEOTIDE SEQUENCE</scope>
    <source>
        <strain evidence="5">C29</strain>
        <tissue evidence="5">Fin</tissue>
    </source>
</reference>
<feature type="region of interest" description="Disordered" evidence="2">
    <location>
        <begin position="482"/>
        <end position="512"/>
    </location>
</feature>
<comment type="caution">
    <text evidence="5">The sequence shown here is derived from an EMBL/GenBank/DDBJ whole genome shotgun (WGS) entry which is preliminary data.</text>
</comment>
<dbReference type="PROSITE" id="PS51064">
    <property type="entry name" value="IRS_PTB"/>
    <property type="match status" value="1"/>
</dbReference>
<feature type="domain" description="PH" evidence="3">
    <location>
        <begin position="42"/>
        <end position="147"/>
    </location>
</feature>
<name>A0AA47MJM0_MERPO</name>
<dbReference type="AlphaFoldDB" id="A0AA47MJM0"/>
<dbReference type="GO" id="GO:0008286">
    <property type="term" value="P:insulin receptor signaling pathway"/>
    <property type="evidence" value="ECO:0007669"/>
    <property type="project" value="InterPro"/>
</dbReference>
<keyword evidence="5" id="KW-0675">Receptor</keyword>
<dbReference type="SMART" id="SM00233">
    <property type="entry name" value="PH"/>
    <property type="match status" value="1"/>
</dbReference>
<protein>
    <submittedName>
        <fullName evidence="5">Insulin receptor substrate 2-B</fullName>
    </submittedName>
</protein>
<dbReference type="PROSITE" id="PS50003">
    <property type="entry name" value="PH_DOMAIN"/>
    <property type="match status" value="1"/>
</dbReference>